<dbReference type="Proteomes" id="UP000304148">
    <property type="component" value="Chromosome"/>
</dbReference>
<dbReference type="EMBL" id="LS992241">
    <property type="protein sequence ID" value="SYX81806.1"/>
    <property type="molecule type" value="Genomic_DNA"/>
</dbReference>
<proteinExistence type="predicted"/>
<dbReference type="InterPro" id="IPR043502">
    <property type="entry name" value="DNA/RNA_pol_sf"/>
</dbReference>
<organism evidence="1 2">
    <name type="scientific">Paenibacillus alvei</name>
    <name type="common">Bacillus alvei</name>
    <dbReference type="NCBI Taxonomy" id="44250"/>
    <lineage>
        <taxon>Bacteria</taxon>
        <taxon>Bacillati</taxon>
        <taxon>Bacillota</taxon>
        <taxon>Bacilli</taxon>
        <taxon>Bacillales</taxon>
        <taxon>Paenibacillaceae</taxon>
        <taxon>Paenibacillus</taxon>
    </lineage>
</organism>
<dbReference type="AlphaFoldDB" id="A0A383R651"/>
<dbReference type="PANTHER" id="PTHR34047">
    <property type="entry name" value="NUCLEAR INTRON MATURASE 1, MITOCHONDRIAL-RELATED"/>
    <property type="match status" value="1"/>
</dbReference>
<dbReference type="SUPFAM" id="SSF56672">
    <property type="entry name" value="DNA/RNA polymerases"/>
    <property type="match status" value="1"/>
</dbReference>
<evidence type="ECO:0000313" key="2">
    <source>
        <dbReference type="Proteomes" id="UP000304148"/>
    </source>
</evidence>
<sequence length="60" mass="7043">MSLENTWRQADVVIHTEGEIGSNWVMDADISGFFDHVDRNWIMKCLEVRIKDPKLLQLIQ</sequence>
<gene>
    <name evidence="1" type="ORF">PBLR_10225</name>
</gene>
<dbReference type="PANTHER" id="PTHR34047:SF8">
    <property type="entry name" value="PROTEIN YKFC"/>
    <property type="match status" value="1"/>
</dbReference>
<name>A0A383R651_PAEAL</name>
<dbReference type="InterPro" id="IPR051083">
    <property type="entry name" value="GrpII_Intron_Splice-Mob/Def"/>
</dbReference>
<protein>
    <submittedName>
        <fullName evidence="1">Uncharacterized protein</fullName>
    </submittedName>
</protein>
<evidence type="ECO:0000313" key="1">
    <source>
        <dbReference type="EMBL" id="SYX81806.1"/>
    </source>
</evidence>
<accession>A0A383R651</accession>
<reference evidence="2" key="1">
    <citation type="submission" date="2018-08" db="EMBL/GenBank/DDBJ databases">
        <authorList>
            <person name="Chevrot R."/>
        </authorList>
    </citation>
    <scope>NUCLEOTIDE SEQUENCE [LARGE SCALE GENOMIC DNA]</scope>
</reference>